<dbReference type="PROSITE" id="PS00018">
    <property type="entry name" value="EF_HAND_1"/>
    <property type="match status" value="2"/>
</dbReference>
<dbReference type="InterPro" id="IPR049202">
    <property type="entry name" value="DUF6817"/>
</dbReference>
<keyword evidence="2" id="KW-0677">Repeat</keyword>
<dbReference type="Proteomes" id="UP000613740">
    <property type="component" value="Unassembled WGS sequence"/>
</dbReference>
<dbReference type="SUPFAM" id="SSF47473">
    <property type="entry name" value="EF-hand"/>
    <property type="match status" value="1"/>
</dbReference>
<comment type="caution">
    <text evidence="6">The sequence shown here is derived from an EMBL/GenBank/DDBJ whole genome shotgun (WGS) entry which is preliminary data.</text>
</comment>
<evidence type="ECO:0000256" key="2">
    <source>
        <dbReference type="ARBA" id="ARBA00022737"/>
    </source>
</evidence>
<feature type="domain" description="EF-hand" evidence="5">
    <location>
        <begin position="139"/>
        <end position="174"/>
    </location>
</feature>
<gene>
    <name evidence="6" type="ORF">HYH02_011959</name>
</gene>
<feature type="region of interest" description="Disordered" evidence="4">
    <location>
        <begin position="69"/>
        <end position="89"/>
    </location>
</feature>
<feature type="compositionally biased region" description="Low complexity" evidence="4">
    <location>
        <begin position="69"/>
        <end position="87"/>
    </location>
</feature>
<dbReference type="GO" id="GO:0005509">
    <property type="term" value="F:calcium ion binding"/>
    <property type="evidence" value="ECO:0007669"/>
    <property type="project" value="InterPro"/>
</dbReference>
<dbReference type="EMBL" id="JAEHOD010000053">
    <property type="protein sequence ID" value="KAG2435459.1"/>
    <property type="molecule type" value="Genomic_DNA"/>
</dbReference>
<feature type="region of interest" description="Disordered" evidence="4">
    <location>
        <begin position="1"/>
        <end position="25"/>
    </location>
</feature>
<evidence type="ECO:0000256" key="3">
    <source>
        <dbReference type="ARBA" id="ARBA00022837"/>
    </source>
</evidence>
<dbReference type="CDD" id="cd00051">
    <property type="entry name" value="EFh"/>
    <property type="match status" value="2"/>
</dbReference>
<evidence type="ECO:0000313" key="7">
    <source>
        <dbReference type="Proteomes" id="UP000613740"/>
    </source>
</evidence>
<evidence type="ECO:0000256" key="4">
    <source>
        <dbReference type="SAM" id="MobiDB-lite"/>
    </source>
</evidence>
<sequence length="511" mass="57631">MFAISGKTSMRPAGAGARAQQQRDTRHCNKVLGVIPRCHRAVATYKAQAAPSSQQNAVTGAASATSTATAVVAAQPRPQQPQQQQQVLSAEQQHFSLERVSGFSRVMVRHIFEEVDADGSGALEAGELWRLGQQLGEEWDASECARIFAEIDTDHSGEIMFDEFYAWFVAHCKAEDETNKVLSRRATRLNLGLDSIPPVMLDLLALYGTDQIKQECTHPLHSGHGRMLRDHLISTYLLLKQWGNSDTVCAAGMFHAIYERADGMQACDWRQTRPLLQGAFGKEVEELIYLFPSAHASIYKEDGLLHAPLGRDFTLVDFGTKETITFPDRLRAAMCELEFVNGYDQSFLEDQDAVQNMWAYYQHANILPLLSKEAQRIVMRYRKLGEGATVKQICDWHEGRFRAAGKDIDADRKWGPHIKMFRQGGRYDLLEKKVNEIYAIIDENGDGDLQLPEFNKLVQALDLQWSEEQVAAKFMELDRSGDGGLDRFEADLWFIPLFNQRFLMGQLAPQQ</sequence>
<protein>
    <recommendedName>
        <fullName evidence="5">EF-hand domain-containing protein</fullName>
    </recommendedName>
</protein>
<dbReference type="AlphaFoldDB" id="A0A835SYD0"/>
<organism evidence="6 7">
    <name type="scientific">Chlamydomonas schloesseri</name>
    <dbReference type="NCBI Taxonomy" id="2026947"/>
    <lineage>
        <taxon>Eukaryota</taxon>
        <taxon>Viridiplantae</taxon>
        <taxon>Chlorophyta</taxon>
        <taxon>core chlorophytes</taxon>
        <taxon>Chlorophyceae</taxon>
        <taxon>CS clade</taxon>
        <taxon>Chlamydomonadales</taxon>
        <taxon>Chlamydomonadaceae</taxon>
        <taxon>Chlamydomonas</taxon>
    </lineage>
</organism>
<dbReference type="InterPro" id="IPR051581">
    <property type="entry name" value="Ca-bind"/>
</dbReference>
<reference evidence="6" key="1">
    <citation type="journal article" date="2020" name="bioRxiv">
        <title>Comparative genomics of Chlamydomonas.</title>
        <authorList>
            <person name="Craig R.J."/>
            <person name="Hasan A.R."/>
            <person name="Ness R.W."/>
            <person name="Keightley P.D."/>
        </authorList>
    </citation>
    <scope>NUCLEOTIDE SEQUENCE</scope>
    <source>
        <strain evidence="6">CCAP 11/173</strain>
    </source>
</reference>
<evidence type="ECO:0000313" key="6">
    <source>
        <dbReference type="EMBL" id="KAG2435459.1"/>
    </source>
</evidence>
<dbReference type="Pfam" id="PF20680">
    <property type="entry name" value="DUF6817"/>
    <property type="match status" value="1"/>
</dbReference>
<dbReference type="Pfam" id="PF13499">
    <property type="entry name" value="EF-hand_7"/>
    <property type="match status" value="1"/>
</dbReference>
<dbReference type="SMART" id="SM00054">
    <property type="entry name" value="EFh"/>
    <property type="match status" value="3"/>
</dbReference>
<feature type="domain" description="EF-hand" evidence="5">
    <location>
        <begin position="429"/>
        <end position="464"/>
    </location>
</feature>
<dbReference type="PROSITE" id="PS50222">
    <property type="entry name" value="EF_HAND_2"/>
    <property type="match status" value="3"/>
</dbReference>
<proteinExistence type="predicted"/>
<evidence type="ECO:0000256" key="1">
    <source>
        <dbReference type="ARBA" id="ARBA00022723"/>
    </source>
</evidence>
<accession>A0A835SYD0</accession>
<dbReference type="InterPro" id="IPR011992">
    <property type="entry name" value="EF-hand-dom_pair"/>
</dbReference>
<dbReference type="OrthoDB" id="26525at2759"/>
<dbReference type="InterPro" id="IPR018247">
    <property type="entry name" value="EF_Hand_1_Ca_BS"/>
</dbReference>
<dbReference type="InterPro" id="IPR002048">
    <property type="entry name" value="EF_hand_dom"/>
</dbReference>
<dbReference type="PANTHER" id="PTHR34524:SF6">
    <property type="entry name" value="CALCYPHOSINE LIKE"/>
    <property type="match status" value="1"/>
</dbReference>
<evidence type="ECO:0000259" key="5">
    <source>
        <dbReference type="PROSITE" id="PS50222"/>
    </source>
</evidence>
<keyword evidence="7" id="KW-1185">Reference proteome</keyword>
<dbReference type="PANTHER" id="PTHR34524">
    <property type="entry name" value="CALCYPHOSIN"/>
    <property type="match status" value="1"/>
</dbReference>
<feature type="domain" description="EF-hand" evidence="5">
    <location>
        <begin position="103"/>
        <end position="138"/>
    </location>
</feature>
<dbReference type="Gene3D" id="1.10.238.10">
    <property type="entry name" value="EF-hand"/>
    <property type="match status" value="2"/>
</dbReference>
<keyword evidence="1" id="KW-0479">Metal-binding</keyword>
<keyword evidence="3" id="KW-0106">Calcium</keyword>
<name>A0A835SYD0_9CHLO</name>